<proteinExistence type="predicted"/>
<evidence type="ECO:0000313" key="1">
    <source>
        <dbReference type="EMBL" id="GIH36441.1"/>
    </source>
</evidence>
<organism evidence="1 2">
    <name type="scientific">Microbispora amethystogenes</name>
    <dbReference type="NCBI Taxonomy" id="1427754"/>
    <lineage>
        <taxon>Bacteria</taxon>
        <taxon>Bacillati</taxon>
        <taxon>Actinomycetota</taxon>
        <taxon>Actinomycetes</taxon>
        <taxon>Streptosporangiales</taxon>
        <taxon>Streptosporangiaceae</taxon>
        <taxon>Microbispora</taxon>
    </lineage>
</organism>
<comment type="caution">
    <text evidence="1">The sequence shown here is derived from an EMBL/GenBank/DDBJ whole genome shotgun (WGS) entry which is preliminary data.</text>
</comment>
<sequence length="69" mass="7180">MDEAVAVLPCDSRMGAAAAGADTAVAATTQATTRTSALSTAVRARRVGWIVERFRMMAISLRGVNGDEP</sequence>
<gene>
    <name evidence="1" type="ORF">Mam01_66050</name>
</gene>
<protein>
    <submittedName>
        <fullName evidence="1">Uncharacterized protein</fullName>
    </submittedName>
</protein>
<dbReference type="EMBL" id="BOOB01000060">
    <property type="protein sequence ID" value="GIH36441.1"/>
    <property type="molecule type" value="Genomic_DNA"/>
</dbReference>
<accession>A0ABQ4FNQ0</accession>
<keyword evidence="2" id="KW-1185">Reference proteome</keyword>
<evidence type="ECO:0000313" key="2">
    <source>
        <dbReference type="Proteomes" id="UP000651728"/>
    </source>
</evidence>
<dbReference type="Proteomes" id="UP000651728">
    <property type="component" value="Unassembled WGS sequence"/>
</dbReference>
<name>A0ABQ4FNQ0_9ACTN</name>
<reference evidence="1 2" key="1">
    <citation type="submission" date="2021-01" db="EMBL/GenBank/DDBJ databases">
        <title>Whole genome shotgun sequence of Microbispora amethystogenes NBRC 101907.</title>
        <authorList>
            <person name="Komaki H."/>
            <person name="Tamura T."/>
        </authorList>
    </citation>
    <scope>NUCLEOTIDE SEQUENCE [LARGE SCALE GENOMIC DNA]</scope>
    <source>
        <strain evidence="1 2">NBRC 101907</strain>
    </source>
</reference>